<name>A0A6A8DI79_9BACI</name>
<evidence type="ECO:0000313" key="1">
    <source>
        <dbReference type="EMBL" id="MRH42617.1"/>
    </source>
</evidence>
<accession>A0A6A8DI79</accession>
<dbReference type="EMBL" id="WJNG01000005">
    <property type="protein sequence ID" value="MRH42617.1"/>
    <property type="molecule type" value="Genomic_DNA"/>
</dbReference>
<proteinExistence type="predicted"/>
<organism evidence="1 2">
    <name type="scientific">Aquibacillus halophilus</name>
    <dbReference type="NCBI Taxonomy" id="930132"/>
    <lineage>
        <taxon>Bacteria</taxon>
        <taxon>Bacillati</taxon>
        <taxon>Bacillota</taxon>
        <taxon>Bacilli</taxon>
        <taxon>Bacillales</taxon>
        <taxon>Bacillaceae</taxon>
        <taxon>Aquibacillus</taxon>
    </lineage>
</organism>
<dbReference type="InterPro" id="IPR019683">
    <property type="entry name" value="SirA"/>
</dbReference>
<dbReference type="Pfam" id="PF10747">
    <property type="entry name" value="SirA"/>
    <property type="match status" value="1"/>
</dbReference>
<dbReference type="AlphaFoldDB" id="A0A6A8DI79"/>
<comment type="caution">
    <text evidence="1">The sequence shown here is derived from an EMBL/GenBank/DDBJ whole genome shotgun (WGS) entry which is preliminary data.</text>
</comment>
<reference evidence="1" key="1">
    <citation type="submission" date="2019-11" db="EMBL/GenBank/DDBJ databases">
        <authorList>
            <person name="Li J."/>
        </authorList>
    </citation>
    <scope>NUCLEOTIDE SEQUENCE</scope>
    <source>
        <strain evidence="1">B6B</strain>
    </source>
</reference>
<gene>
    <name evidence="1" type="primary">sirA</name>
    <name evidence="1" type="ORF">GH741_07955</name>
</gene>
<dbReference type="OrthoDB" id="2736584at2"/>
<evidence type="ECO:0000313" key="2">
    <source>
        <dbReference type="Proteomes" id="UP000799092"/>
    </source>
</evidence>
<dbReference type="Proteomes" id="UP000799092">
    <property type="component" value="Unassembled WGS sequence"/>
</dbReference>
<sequence length="143" mass="17078">MHKYSVFWIKEEFHYNYFYKPDILYRFLNEYVNNSIPSKYLDSQFNYITHTISYNSLLEHLRQYHNYQININASSNRMDCNIGDKSLNIYIKRRNLVIESNSVEEVDTLVFQPLKNISSSFFVIELGTTNSGWITPVKKEVLL</sequence>
<dbReference type="Gene3D" id="3.30.310.250">
    <property type="entry name" value="Sporulation inhibitor of replication protein SirA"/>
    <property type="match status" value="1"/>
</dbReference>
<dbReference type="RefSeq" id="WP_153736247.1">
    <property type="nucleotide sequence ID" value="NZ_WJNG01000005.1"/>
</dbReference>
<protein>
    <submittedName>
        <fullName evidence="1">Sporulation inhibitor of replication protein SirA</fullName>
    </submittedName>
</protein>
<keyword evidence="2" id="KW-1185">Reference proteome</keyword>
<dbReference type="InterPro" id="IPR038449">
    <property type="entry name" value="SirA_sf"/>
</dbReference>